<evidence type="ECO:0000259" key="10">
    <source>
        <dbReference type="PROSITE" id="PS50850"/>
    </source>
</evidence>
<evidence type="ECO:0000256" key="1">
    <source>
        <dbReference type="ARBA" id="ARBA00004141"/>
    </source>
</evidence>
<dbReference type="EMBL" id="KN714666">
    <property type="protein sequence ID" value="KUI52729.1"/>
    <property type="molecule type" value="Genomic_DNA"/>
</dbReference>
<dbReference type="OrthoDB" id="508119at2759"/>
<evidence type="ECO:0000256" key="8">
    <source>
        <dbReference type="RuleBase" id="RU003346"/>
    </source>
</evidence>
<feature type="transmembrane region" description="Helical" evidence="9">
    <location>
        <begin position="118"/>
        <end position="135"/>
    </location>
</feature>
<dbReference type="InterPro" id="IPR005828">
    <property type="entry name" value="MFS_sugar_transport-like"/>
</dbReference>
<keyword evidence="7" id="KW-0325">Glycoprotein</keyword>
<feature type="transmembrane region" description="Helical" evidence="9">
    <location>
        <begin position="432"/>
        <end position="449"/>
    </location>
</feature>
<dbReference type="PANTHER" id="PTHR48022">
    <property type="entry name" value="PLASTIDIC GLUCOSE TRANSPORTER 4"/>
    <property type="match status" value="1"/>
</dbReference>
<evidence type="ECO:0000256" key="7">
    <source>
        <dbReference type="ARBA" id="ARBA00023180"/>
    </source>
</evidence>
<dbReference type="InterPro" id="IPR036259">
    <property type="entry name" value="MFS_trans_sf"/>
</dbReference>
<evidence type="ECO:0000256" key="6">
    <source>
        <dbReference type="ARBA" id="ARBA00023136"/>
    </source>
</evidence>
<keyword evidence="5 9" id="KW-1133">Transmembrane helix</keyword>
<protein>
    <submittedName>
        <fullName evidence="11">Quinate permease</fullName>
    </submittedName>
</protein>
<organism evidence="11 12">
    <name type="scientific">Cytospora mali</name>
    <name type="common">Apple Valsa canker fungus</name>
    <name type="synonym">Valsa mali</name>
    <dbReference type="NCBI Taxonomy" id="578113"/>
    <lineage>
        <taxon>Eukaryota</taxon>
        <taxon>Fungi</taxon>
        <taxon>Dikarya</taxon>
        <taxon>Ascomycota</taxon>
        <taxon>Pezizomycotina</taxon>
        <taxon>Sordariomycetes</taxon>
        <taxon>Sordariomycetidae</taxon>
        <taxon>Diaporthales</taxon>
        <taxon>Cytosporaceae</taxon>
        <taxon>Cytospora</taxon>
    </lineage>
</organism>
<dbReference type="AlphaFoldDB" id="A0A194UM40"/>
<dbReference type="InterPro" id="IPR020846">
    <property type="entry name" value="MFS_dom"/>
</dbReference>
<evidence type="ECO:0000256" key="9">
    <source>
        <dbReference type="SAM" id="Phobius"/>
    </source>
</evidence>
<feature type="domain" description="Major facilitator superfamily (MFS) profile" evidence="10">
    <location>
        <begin position="16"/>
        <end position="486"/>
    </location>
</feature>
<keyword evidence="3 8" id="KW-0813">Transport</keyword>
<sequence length="555" mass="60873">MGKLFAKFLSRVVHNDAMQKDFGGMLFGWDIGAISGILTYKQFETDYHYNDAVEALLNENIVSALQAGCFIASLIASLIADRFGRKWPLVWAGVVTCIGVALQAGSRGSLGCMYVGRLVGGFGVGAASMLTPLYVSECAPRAIRGGLTGFYQLFIVTGTMISFWVNYGVLGTIHGTAVYILPLSLQAIPAVILALAMVLCPESPRWCARKDEWDRASHILSKLSNLPPDHEYIQGELQEMAEQLDMERRLIGEATSWMLLKEMWTIAGNQKRALISIGLMVCQQMTGTNTLNYYAPQIFANMGLQQAKATLFATGVYGVVKMASSLGFLLFAADSLGRRKSLLMSSIGQAATLYVIGIYSKLYPTQGTPLSAQSLAVRETATSTAVSPHDIPPLGYIAIVCIYLYVVFFQFGWGPCCWIYVSEIPTARLRTLNVAIAAATQWLINFVIARCTLTMLDTMKWGTWILFGTFCTLTFLFAWFLIPETKGMSLEKMDELFGITDDFLRVLDENQRERAASSTGTGQDQVVGLSSLMTTGTGSEKRNTGSLKDVTVYRV</sequence>
<feature type="transmembrane region" description="Helical" evidence="9">
    <location>
        <begin position="315"/>
        <end position="333"/>
    </location>
</feature>
<dbReference type="Pfam" id="PF00083">
    <property type="entry name" value="Sugar_tr"/>
    <property type="match status" value="1"/>
</dbReference>
<dbReference type="PANTHER" id="PTHR48022:SF21">
    <property type="entry name" value="QUINATE TRANSPORTER, PUTATIVE (AFU_ORTHOLOGUE AFUA_6G06960)-RELATED"/>
    <property type="match status" value="1"/>
</dbReference>
<keyword evidence="4 9" id="KW-0812">Transmembrane</keyword>
<dbReference type="FunFam" id="1.20.1250.20:FF:000026">
    <property type="entry name" value="MFS quinate transporter QutD"/>
    <property type="match status" value="1"/>
</dbReference>
<feature type="transmembrane region" description="Helical" evidence="9">
    <location>
        <begin position="396"/>
        <end position="420"/>
    </location>
</feature>
<feature type="transmembrane region" description="Helical" evidence="9">
    <location>
        <begin position="147"/>
        <end position="165"/>
    </location>
</feature>
<keyword evidence="12" id="KW-1185">Reference proteome</keyword>
<reference evidence="12" key="1">
    <citation type="submission" date="2014-12" db="EMBL/GenBank/DDBJ databases">
        <title>Genome Sequence of Valsa Canker Pathogens Uncovers a Specific Adaption of Colonization on Woody Bark.</title>
        <authorList>
            <person name="Yin Z."/>
            <person name="Liu H."/>
            <person name="Gao X."/>
            <person name="Li Z."/>
            <person name="Song N."/>
            <person name="Ke X."/>
            <person name="Dai Q."/>
            <person name="Wu Y."/>
            <person name="Sun Y."/>
            <person name="Xu J.-R."/>
            <person name="Kang Z.K."/>
            <person name="Wang L."/>
            <person name="Huang L."/>
        </authorList>
    </citation>
    <scope>NUCLEOTIDE SEQUENCE [LARGE SCALE GENOMIC DNA]</scope>
    <source>
        <strain evidence="12">SXYL134</strain>
    </source>
</reference>
<dbReference type="InterPro" id="IPR005829">
    <property type="entry name" value="Sugar_transporter_CS"/>
</dbReference>
<accession>A0A194UM40</accession>
<dbReference type="Gene3D" id="1.20.1250.20">
    <property type="entry name" value="MFS general substrate transporter like domains"/>
    <property type="match status" value="1"/>
</dbReference>
<feature type="transmembrane region" description="Helical" evidence="9">
    <location>
        <begin position="273"/>
        <end position="295"/>
    </location>
</feature>
<evidence type="ECO:0000313" key="11">
    <source>
        <dbReference type="EMBL" id="KUI52729.1"/>
    </source>
</evidence>
<evidence type="ECO:0000256" key="4">
    <source>
        <dbReference type="ARBA" id="ARBA00022692"/>
    </source>
</evidence>
<gene>
    <name evidence="11" type="ORF">VP1G_00102</name>
</gene>
<dbReference type="GO" id="GO:0005351">
    <property type="term" value="F:carbohydrate:proton symporter activity"/>
    <property type="evidence" value="ECO:0007669"/>
    <property type="project" value="TreeGrafter"/>
</dbReference>
<dbReference type="NCBIfam" id="TIGR00879">
    <property type="entry name" value="SP"/>
    <property type="match status" value="1"/>
</dbReference>
<name>A0A194UM40_CYTMA</name>
<dbReference type="PROSITE" id="PS50850">
    <property type="entry name" value="MFS"/>
    <property type="match status" value="1"/>
</dbReference>
<dbReference type="PROSITE" id="PS00216">
    <property type="entry name" value="SUGAR_TRANSPORT_1"/>
    <property type="match status" value="2"/>
</dbReference>
<feature type="transmembrane region" description="Helical" evidence="9">
    <location>
        <begin position="177"/>
        <end position="200"/>
    </location>
</feature>
<evidence type="ECO:0000313" key="12">
    <source>
        <dbReference type="Proteomes" id="UP000078576"/>
    </source>
</evidence>
<dbReference type="PRINTS" id="PR00171">
    <property type="entry name" value="SUGRTRNSPORT"/>
</dbReference>
<feature type="transmembrane region" description="Helical" evidence="9">
    <location>
        <begin position="87"/>
        <end position="106"/>
    </location>
</feature>
<proteinExistence type="inferred from homology"/>
<evidence type="ECO:0000256" key="5">
    <source>
        <dbReference type="ARBA" id="ARBA00022989"/>
    </source>
</evidence>
<dbReference type="InterPro" id="IPR003663">
    <property type="entry name" value="Sugar/inositol_transpt"/>
</dbReference>
<feature type="transmembrane region" description="Helical" evidence="9">
    <location>
        <begin position="342"/>
        <end position="360"/>
    </location>
</feature>
<dbReference type="Proteomes" id="UP000078576">
    <property type="component" value="Unassembled WGS sequence"/>
</dbReference>
<feature type="transmembrane region" description="Helical" evidence="9">
    <location>
        <begin position="461"/>
        <end position="482"/>
    </location>
</feature>
<dbReference type="GO" id="GO:0016020">
    <property type="term" value="C:membrane"/>
    <property type="evidence" value="ECO:0007669"/>
    <property type="project" value="UniProtKB-SubCell"/>
</dbReference>
<dbReference type="SUPFAM" id="SSF103473">
    <property type="entry name" value="MFS general substrate transporter"/>
    <property type="match status" value="1"/>
</dbReference>
<keyword evidence="6 9" id="KW-0472">Membrane</keyword>
<evidence type="ECO:0000256" key="2">
    <source>
        <dbReference type="ARBA" id="ARBA00010992"/>
    </source>
</evidence>
<dbReference type="InterPro" id="IPR050360">
    <property type="entry name" value="MFS_Sugar_Transporters"/>
</dbReference>
<evidence type="ECO:0000256" key="3">
    <source>
        <dbReference type="ARBA" id="ARBA00022448"/>
    </source>
</evidence>
<comment type="subcellular location">
    <subcellularLocation>
        <location evidence="1">Membrane</location>
        <topology evidence="1">Multi-pass membrane protein</topology>
    </subcellularLocation>
</comment>
<feature type="transmembrane region" description="Helical" evidence="9">
    <location>
        <begin position="60"/>
        <end position="80"/>
    </location>
</feature>
<comment type="similarity">
    <text evidence="2 8">Belongs to the major facilitator superfamily. Sugar transporter (TC 2.A.1.1) family.</text>
</comment>
<dbReference type="PROSITE" id="PS00217">
    <property type="entry name" value="SUGAR_TRANSPORT_2"/>
    <property type="match status" value="1"/>
</dbReference>